<keyword evidence="3" id="KW-1185">Reference proteome</keyword>
<proteinExistence type="predicted"/>
<reference evidence="3" key="1">
    <citation type="journal article" date="2019" name="Int. J. Syst. Evol. Microbiol.">
        <title>The Global Catalogue of Microorganisms (GCM) 10K type strain sequencing project: providing services to taxonomists for standard genome sequencing and annotation.</title>
        <authorList>
            <consortium name="The Broad Institute Genomics Platform"/>
            <consortium name="The Broad Institute Genome Sequencing Center for Infectious Disease"/>
            <person name="Wu L."/>
            <person name="Ma J."/>
        </authorList>
    </citation>
    <scope>NUCLEOTIDE SEQUENCE [LARGE SCALE GENOMIC DNA]</scope>
    <source>
        <strain evidence="3">CCUG 56401</strain>
    </source>
</reference>
<dbReference type="Proteomes" id="UP001597018">
    <property type="component" value="Unassembled WGS sequence"/>
</dbReference>
<sequence>MELAELRRVYDQEGPFATVYLEGRSPAEDAGAQIRLRWDALRERLRADGAGDGVLERLDAELVSARSGEEQADGRVLVATESGVVLDAPWDAALGSGDDAHWTTLPELGAYVREKARAVRELVVIADQEGAHVRQEVIAEQHEPQEVDAEEVRGGAVEGVHKPRGGALSHKQNQRRADEAVLRNAKDVAEHVRDVGARFRPEVLVLAGEVQARTAIRRELPAESAPQVAETDRGGLDRGASDEALADELLRIAGDLSERRAADLADRFESGLAHQLAVQGDESVAHAAEMGAVDTLLLQDGAPASREAFLLRTCARTDSSAEVVRRELDDGVGALLRHPLTA</sequence>
<dbReference type="RefSeq" id="WP_263247074.1">
    <property type="nucleotide sequence ID" value="NZ_BAABLT010000006.1"/>
</dbReference>
<protein>
    <submittedName>
        <fullName evidence="2">Uncharacterized protein</fullName>
    </submittedName>
</protein>
<evidence type="ECO:0000313" key="2">
    <source>
        <dbReference type="EMBL" id="MFD0921579.1"/>
    </source>
</evidence>
<gene>
    <name evidence="2" type="ORF">ACFQ16_17685</name>
</gene>
<evidence type="ECO:0000313" key="3">
    <source>
        <dbReference type="Proteomes" id="UP001597018"/>
    </source>
</evidence>
<comment type="caution">
    <text evidence="2">The sequence shown here is derived from an EMBL/GenBank/DDBJ whole genome shotgun (WGS) entry which is preliminary data.</text>
</comment>
<dbReference type="EMBL" id="JBHTIW010000014">
    <property type="protein sequence ID" value="MFD0921579.1"/>
    <property type="molecule type" value="Genomic_DNA"/>
</dbReference>
<organism evidence="2 3">
    <name type="scientific">Saccharopolyspora rosea</name>
    <dbReference type="NCBI Taxonomy" id="524884"/>
    <lineage>
        <taxon>Bacteria</taxon>
        <taxon>Bacillati</taxon>
        <taxon>Actinomycetota</taxon>
        <taxon>Actinomycetes</taxon>
        <taxon>Pseudonocardiales</taxon>
        <taxon>Pseudonocardiaceae</taxon>
        <taxon>Saccharopolyspora</taxon>
    </lineage>
</organism>
<dbReference type="InterPro" id="IPR029064">
    <property type="entry name" value="Ribosomal_eL30-like_sf"/>
</dbReference>
<dbReference type="Gene3D" id="3.30.1330.30">
    <property type="match status" value="1"/>
</dbReference>
<dbReference type="SUPFAM" id="SSF55315">
    <property type="entry name" value="L30e-like"/>
    <property type="match status" value="1"/>
</dbReference>
<evidence type="ECO:0000256" key="1">
    <source>
        <dbReference type="SAM" id="MobiDB-lite"/>
    </source>
</evidence>
<dbReference type="Pfam" id="PF18844">
    <property type="entry name" value="baeRF_family2"/>
    <property type="match status" value="1"/>
</dbReference>
<feature type="compositionally biased region" description="Basic and acidic residues" evidence="1">
    <location>
        <begin position="230"/>
        <end position="240"/>
    </location>
</feature>
<feature type="region of interest" description="Disordered" evidence="1">
    <location>
        <begin position="221"/>
        <end position="240"/>
    </location>
</feature>
<name>A0ABW3FSN8_9PSEU</name>
<dbReference type="InterPro" id="IPR040701">
    <property type="entry name" value="Bact_RF_family2"/>
</dbReference>
<accession>A0ABW3FSN8</accession>